<keyword evidence="2 7" id="KW-0812">Transmembrane</keyword>
<proteinExistence type="inferred from homology"/>
<feature type="compositionally biased region" description="Basic and acidic residues" evidence="6">
    <location>
        <begin position="400"/>
        <end position="410"/>
    </location>
</feature>
<feature type="region of interest" description="Disordered" evidence="6">
    <location>
        <begin position="323"/>
        <end position="428"/>
    </location>
</feature>
<evidence type="ECO:0000259" key="8">
    <source>
        <dbReference type="Pfam" id="PF20684"/>
    </source>
</evidence>
<evidence type="ECO:0000256" key="3">
    <source>
        <dbReference type="ARBA" id="ARBA00022989"/>
    </source>
</evidence>
<evidence type="ECO:0000256" key="5">
    <source>
        <dbReference type="ARBA" id="ARBA00038359"/>
    </source>
</evidence>
<evidence type="ECO:0000256" key="1">
    <source>
        <dbReference type="ARBA" id="ARBA00004141"/>
    </source>
</evidence>
<organism evidence="9 10">
    <name type="scientific">Dendryphion nanum</name>
    <dbReference type="NCBI Taxonomy" id="256645"/>
    <lineage>
        <taxon>Eukaryota</taxon>
        <taxon>Fungi</taxon>
        <taxon>Dikarya</taxon>
        <taxon>Ascomycota</taxon>
        <taxon>Pezizomycotina</taxon>
        <taxon>Dothideomycetes</taxon>
        <taxon>Pleosporomycetidae</taxon>
        <taxon>Pleosporales</taxon>
        <taxon>Torulaceae</taxon>
        <taxon>Dendryphion</taxon>
    </lineage>
</organism>
<protein>
    <recommendedName>
        <fullName evidence="8">Rhodopsin domain-containing protein</fullName>
    </recommendedName>
</protein>
<dbReference type="PANTHER" id="PTHR33048">
    <property type="entry name" value="PTH11-LIKE INTEGRAL MEMBRANE PROTEIN (AFU_ORTHOLOGUE AFUA_5G11245)"/>
    <property type="match status" value="1"/>
</dbReference>
<dbReference type="AlphaFoldDB" id="A0A9P9E8A4"/>
<dbReference type="Proteomes" id="UP000700596">
    <property type="component" value="Unassembled WGS sequence"/>
</dbReference>
<keyword evidence="10" id="KW-1185">Reference proteome</keyword>
<evidence type="ECO:0000313" key="10">
    <source>
        <dbReference type="Proteomes" id="UP000700596"/>
    </source>
</evidence>
<keyword evidence="3 7" id="KW-1133">Transmembrane helix</keyword>
<dbReference type="OrthoDB" id="3796803at2759"/>
<gene>
    <name evidence="9" type="ORF">B0J11DRAFT_520121</name>
</gene>
<dbReference type="EMBL" id="JAGMWT010000003">
    <property type="protein sequence ID" value="KAH7131786.1"/>
    <property type="molecule type" value="Genomic_DNA"/>
</dbReference>
<evidence type="ECO:0000256" key="2">
    <source>
        <dbReference type="ARBA" id="ARBA00022692"/>
    </source>
</evidence>
<feature type="transmembrane region" description="Helical" evidence="7">
    <location>
        <begin position="237"/>
        <end position="257"/>
    </location>
</feature>
<dbReference type="GO" id="GO:0016020">
    <property type="term" value="C:membrane"/>
    <property type="evidence" value="ECO:0007669"/>
    <property type="project" value="UniProtKB-SubCell"/>
</dbReference>
<reference evidence="9" key="1">
    <citation type="journal article" date="2021" name="Nat. Commun.">
        <title>Genetic determinants of endophytism in the Arabidopsis root mycobiome.</title>
        <authorList>
            <person name="Mesny F."/>
            <person name="Miyauchi S."/>
            <person name="Thiergart T."/>
            <person name="Pickel B."/>
            <person name="Atanasova L."/>
            <person name="Karlsson M."/>
            <person name="Huettel B."/>
            <person name="Barry K.W."/>
            <person name="Haridas S."/>
            <person name="Chen C."/>
            <person name="Bauer D."/>
            <person name="Andreopoulos W."/>
            <person name="Pangilinan J."/>
            <person name="LaButti K."/>
            <person name="Riley R."/>
            <person name="Lipzen A."/>
            <person name="Clum A."/>
            <person name="Drula E."/>
            <person name="Henrissat B."/>
            <person name="Kohler A."/>
            <person name="Grigoriev I.V."/>
            <person name="Martin F.M."/>
            <person name="Hacquard S."/>
        </authorList>
    </citation>
    <scope>NUCLEOTIDE SEQUENCE</scope>
    <source>
        <strain evidence="9">MPI-CAGE-CH-0243</strain>
    </source>
</reference>
<dbReference type="InterPro" id="IPR049326">
    <property type="entry name" value="Rhodopsin_dom_fungi"/>
</dbReference>
<feature type="transmembrane region" description="Helical" evidence="7">
    <location>
        <begin position="154"/>
        <end position="183"/>
    </location>
</feature>
<comment type="caution">
    <text evidence="9">The sequence shown here is derived from an EMBL/GenBank/DDBJ whole genome shotgun (WGS) entry which is preliminary data.</text>
</comment>
<accession>A0A9P9E8A4</accession>
<evidence type="ECO:0000313" key="9">
    <source>
        <dbReference type="EMBL" id="KAH7131786.1"/>
    </source>
</evidence>
<feature type="transmembrane region" description="Helical" evidence="7">
    <location>
        <begin position="277"/>
        <end position="300"/>
    </location>
</feature>
<dbReference type="PANTHER" id="PTHR33048:SF47">
    <property type="entry name" value="INTEGRAL MEMBRANE PROTEIN-RELATED"/>
    <property type="match status" value="1"/>
</dbReference>
<feature type="transmembrane region" description="Helical" evidence="7">
    <location>
        <begin position="112"/>
        <end position="133"/>
    </location>
</feature>
<evidence type="ECO:0000256" key="4">
    <source>
        <dbReference type="ARBA" id="ARBA00023136"/>
    </source>
</evidence>
<feature type="compositionally biased region" description="Low complexity" evidence="6">
    <location>
        <begin position="327"/>
        <end position="341"/>
    </location>
</feature>
<feature type="transmembrane region" description="Helical" evidence="7">
    <location>
        <begin position="74"/>
        <end position="92"/>
    </location>
</feature>
<dbReference type="Pfam" id="PF20684">
    <property type="entry name" value="Fung_rhodopsin"/>
    <property type="match status" value="1"/>
</dbReference>
<sequence>MSGGTSLSPAALKAFLDGPSTIAPKGVKVNLDNPHNWNAEVYAVAAICLLLATGATLARLYSRAVVTKKLHLEDYLGLAAYLPFLGVAWAVFDFGHQAGYFVHQWDLRGRVLIPLGINSMVVGLSYCLVMIPLKTAILLEWNRIFALHRTNAPLFWISMFLIVLNVGSYFSGLFSLIFACIPVEKSWHFWLAGKCIDRRTRDVFNAAVNLIVDIFVFVLPQRILWKLHMSQRRKVGISVVFSVGLLVIALAAGRLYSTITIDYVKDASRPTDRTYKFSQTIIWAFAEITCIFLVFCVPALPKLFAERGIISQIASSLRSWTRIRPRGTGSSSSAKESGNSSWRRNISGDRPGRYRLRDEESKPESQTELSVIQDVYVQPGMKKDRDGQGHMGEPGITKTVEFDHHHDDAASRTSEMPIVKKQQHPWMQ</sequence>
<feature type="transmembrane region" description="Helical" evidence="7">
    <location>
        <begin position="41"/>
        <end position="62"/>
    </location>
</feature>
<feature type="transmembrane region" description="Helical" evidence="7">
    <location>
        <begin position="203"/>
        <end position="225"/>
    </location>
</feature>
<feature type="domain" description="Rhodopsin" evidence="8">
    <location>
        <begin position="58"/>
        <end position="305"/>
    </location>
</feature>
<evidence type="ECO:0000256" key="7">
    <source>
        <dbReference type="SAM" id="Phobius"/>
    </source>
</evidence>
<keyword evidence="4 7" id="KW-0472">Membrane</keyword>
<feature type="compositionally biased region" description="Basic and acidic residues" evidence="6">
    <location>
        <begin position="346"/>
        <end position="365"/>
    </location>
</feature>
<name>A0A9P9E8A4_9PLEO</name>
<evidence type="ECO:0000256" key="6">
    <source>
        <dbReference type="SAM" id="MobiDB-lite"/>
    </source>
</evidence>
<dbReference type="InterPro" id="IPR052337">
    <property type="entry name" value="SAT4-like"/>
</dbReference>
<comment type="similarity">
    <text evidence="5">Belongs to the SAT4 family.</text>
</comment>
<comment type="subcellular location">
    <subcellularLocation>
        <location evidence="1">Membrane</location>
        <topology evidence="1">Multi-pass membrane protein</topology>
    </subcellularLocation>
</comment>